<dbReference type="Proteomes" id="UP000051063">
    <property type="component" value="Unassembled WGS sequence"/>
</dbReference>
<organism evidence="5 6">
    <name type="scientific">Brevibacillus choshinensis</name>
    <dbReference type="NCBI Taxonomy" id="54911"/>
    <lineage>
        <taxon>Bacteria</taxon>
        <taxon>Bacillati</taxon>
        <taxon>Bacillota</taxon>
        <taxon>Bacilli</taxon>
        <taxon>Bacillales</taxon>
        <taxon>Paenibacillaceae</taxon>
        <taxon>Brevibacillus</taxon>
    </lineage>
</organism>
<keyword evidence="6" id="KW-1185">Reference proteome</keyword>
<dbReference type="PROSITE" id="PS50949">
    <property type="entry name" value="HTH_GNTR"/>
    <property type="match status" value="1"/>
</dbReference>
<dbReference type="Pfam" id="PF00392">
    <property type="entry name" value="GntR"/>
    <property type="match status" value="1"/>
</dbReference>
<proteinExistence type="predicted"/>
<protein>
    <submittedName>
        <fullName evidence="5">Transcriptional regulator</fullName>
    </submittedName>
</protein>
<dbReference type="InterPro" id="IPR036390">
    <property type="entry name" value="WH_DNA-bd_sf"/>
</dbReference>
<comment type="caution">
    <text evidence="5">The sequence shown here is derived from an EMBL/GenBank/DDBJ whole genome shotgun (WGS) entry which is preliminary data.</text>
</comment>
<gene>
    <name evidence="5" type="ORF">AN963_10855</name>
</gene>
<evidence type="ECO:0000313" key="5">
    <source>
        <dbReference type="EMBL" id="KQL45562.1"/>
    </source>
</evidence>
<dbReference type="Gene3D" id="1.10.10.10">
    <property type="entry name" value="Winged helix-like DNA-binding domain superfamily/Winged helix DNA-binding domain"/>
    <property type="match status" value="1"/>
</dbReference>
<accession>A0ABR5N4K8</accession>
<dbReference type="SMART" id="SM00345">
    <property type="entry name" value="HTH_GNTR"/>
    <property type="match status" value="1"/>
</dbReference>
<dbReference type="EMBL" id="LJJB01000010">
    <property type="protein sequence ID" value="KQL45562.1"/>
    <property type="molecule type" value="Genomic_DNA"/>
</dbReference>
<keyword evidence="3" id="KW-0804">Transcription</keyword>
<dbReference type="PANTHER" id="PTHR38445:SF9">
    <property type="entry name" value="HTH-TYPE TRANSCRIPTIONAL REPRESSOR YTRA"/>
    <property type="match status" value="1"/>
</dbReference>
<evidence type="ECO:0000256" key="3">
    <source>
        <dbReference type="ARBA" id="ARBA00023163"/>
    </source>
</evidence>
<dbReference type="InterPro" id="IPR000524">
    <property type="entry name" value="Tscrpt_reg_HTH_GntR"/>
</dbReference>
<keyword evidence="1" id="KW-0805">Transcription regulation</keyword>
<evidence type="ECO:0000313" key="6">
    <source>
        <dbReference type="Proteomes" id="UP000051063"/>
    </source>
</evidence>
<dbReference type="RefSeq" id="WP_055744622.1">
    <property type="nucleotide sequence ID" value="NZ_LJJB01000010.1"/>
</dbReference>
<sequence length="326" mass="36436">MKVSVNETLSIPIHVQLKEQIKTLIHERLYQPQEQLPSARELAGFLRMNGNTVQKAYTELEQEGYVQTNSDDGVFVHSQPPHGSDRILGAALDQELDMEMSQEQPDDPHAFSGTSMTMGYSLRKATKPVLLFVECNVPQAQEYAVELEKATGYVVKPCLIKDLDLLGSSIQSGYYDLIVTTFLHVEEVQPIITRLCGENEPKVIACLMESNLQSIKRLHELPAGSKVGIAGTTWQGADNFRQSIVNAEMSHVELLIGSLEYPASLDAIIEAKPDLIVSTSIVSSYLQRLSRYTPMMVEDRCLSAQSVHYIQQYVEGKRALYDNMND</sequence>
<name>A0ABR5N4K8_BRECH</name>
<dbReference type="PANTHER" id="PTHR38445">
    <property type="entry name" value="HTH-TYPE TRANSCRIPTIONAL REPRESSOR YTRA"/>
    <property type="match status" value="1"/>
</dbReference>
<keyword evidence="2" id="KW-0238">DNA-binding</keyword>
<feature type="domain" description="HTH gntR-type" evidence="4">
    <location>
        <begin position="11"/>
        <end position="79"/>
    </location>
</feature>
<dbReference type="InterPro" id="IPR036388">
    <property type="entry name" value="WH-like_DNA-bd_sf"/>
</dbReference>
<dbReference type="CDD" id="cd07377">
    <property type="entry name" value="WHTH_GntR"/>
    <property type="match status" value="1"/>
</dbReference>
<evidence type="ECO:0000259" key="4">
    <source>
        <dbReference type="PROSITE" id="PS50949"/>
    </source>
</evidence>
<evidence type="ECO:0000256" key="2">
    <source>
        <dbReference type="ARBA" id="ARBA00023125"/>
    </source>
</evidence>
<dbReference type="SUPFAM" id="SSF46785">
    <property type="entry name" value="Winged helix' DNA-binding domain"/>
    <property type="match status" value="1"/>
</dbReference>
<evidence type="ECO:0000256" key="1">
    <source>
        <dbReference type="ARBA" id="ARBA00023015"/>
    </source>
</evidence>
<reference evidence="5 6" key="1">
    <citation type="submission" date="2015-09" db="EMBL/GenBank/DDBJ databases">
        <title>Genome sequencing project for genomic taxonomy and phylogenomics of Bacillus-like bacteria.</title>
        <authorList>
            <person name="Liu B."/>
            <person name="Wang J."/>
            <person name="Zhu Y."/>
            <person name="Liu G."/>
            <person name="Chen Q."/>
            <person name="Chen Z."/>
            <person name="Lan J."/>
            <person name="Che J."/>
            <person name="Ge C."/>
            <person name="Shi H."/>
            <person name="Pan Z."/>
            <person name="Liu X."/>
        </authorList>
    </citation>
    <scope>NUCLEOTIDE SEQUENCE [LARGE SCALE GENOMIC DNA]</scope>
    <source>
        <strain evidence="5 6">DSM 8552</strain>
    </source>
</reference>